<protein>
    <recommendedName>
        <fullName evidence="5">PABS domain-containing protein</fullName>
    </recommendedName>
</protein>
<feature type="active site" description="Proton acceptor" evidence="4">
    <location>
        <position position="137"/>
    </location>
</feature>
<dbReference type="Proteomes" id="UP000034192">
    <property type="component" value="Unassembled WGS sequence"/>
</dbReference>
<evidence type="ECO:0000313" key="6">
    <source>
        <dbReference type="EMBL" id="KKT32342.1"/>
    </source>
</evidence>
<dbReference type="Gene3D" id="3.40.50.150">
    <property type="entry name" value="Vaccinia Virus protein VP39"/>
    <property type="match status" value="1"/>
</dbReference>
<comment type="similarity">
    <text evidence="1">Belongs to the spermidine/spermine synthase family.</text>
</comment>
<dbReference type="CDD" id="cd02440">
    <property type="entry name" value="AdoMet_MTases"/>
    <property type="match status" value="1"/>
</dbReference>
<proteinExistence type="inferred from homology"/>
<evidence type="ECO:0000256" key="2">
    <source>
        <dbReference type="ARBA" id="ARBA00022679"/>
    </source>
</evidence>
<keyword evidence="3 4" id="KW-0620">Polyamine biosynthesis</keyword>
<organism evidence="6 7">
    <name type="scientific">Candidatus Woesebacteria bacterium GW2011_GWB1_44_11b</name>
    <dbReference type="NCBI Taxonomy" id="1618580"/>
    <lineage>
        <taxon>Bacteria</taxon>
        <taxon>Candidatus Woeseibacteriota</taxon>
    </lineage>
</organism>
<dbReference type="PANTHER" id="PTHR43317">
    <property type="entry name" value="THERMOSPERMINE SYNTHASE ACAULIS5"/>
    <property type="match status" value="1"/>
</dbReference>
<accession>A0A0G1IKI2</accession>
<dbReference type="InterPro" id="IPR029063">
    <property type="entry name" value="SAM-dependent_MTases_sf"/>
</dbReference>
<evidence type="ECO:0000259" key="5">
    <source>
        <dbReference type="PROSITE" id="PS51006"/>
    </source>
</evidence>
<reference evidence="6 7" key="1">
    <citation type="journal article" date="2015" name="Nature">
        <title>rRNA introns, odd ribosomes, and small enigmatic genomes across a large radiation of phyla.</title>
        <authorList>
            <person name="Brown C.T."/>
            <person name="Hug L.A."/>
            <person name="Thomas B.C."/>
            <person name="Sharon I."/>
            <person name="Castelle C.J."/>
            <person name="Singh A."/>
            <person name="Wilkins M.J."/>
            <person name="Williams K.H."/>
            <person name="Banfield J.F."/>
        </authorList>
    </citation>
    <scope>NUCLEOTIDE SEQUENCE [LARGE SCALE GENOMIC DNA]</scope>
</reference>
<dbReference type="PROSITE" id="PS51006">
    <property type="entry name" value="PABS_2"/>
    <property type="match status" value="1"/>
</dbReference>
<sequence>MGKVEEVDSPMNGKLVVMRNFAWGTYIQINKLTQSGGVVKAVWKTTLKKIGHQAINHCLILGLGGGSAAQLVRKNWPEAKIVGVEIDPLMIELGAKYLELGTSAVDIKIEDAFRFVKKESKQSLPLRGGKYDLILVDTYVGDEFPRKFESEEFLKLVKKLLSQRGIVIFNRLYYGEKRKEAVKMLKKLEKVFPGVEAVYPEANVMFVCSLVE</sequence>
<dbReference type="SUPFAM" id="SSF53335">
    <property type="entry name" value="S-adenosyl-L-methionine-dependent methyltransferases"/>
    <property type="match status" value="1"/>
</dbReference>
<name>A0A0G1IKI2_9BACT</name>
<keyword evidence="2 4" id="KW-0808">Transferase</keyword>
<evidence type="ECO:0000256" key="4">
    <source>
        <dbReference type="PROSITE-ProRule" id="PRU00354"/>
    </source>
</evidence>
<evidence type="ECO:0000256" key="1">
    <source>
        <dbReference type="ARBA" id="ARBA00007867"/>
    </source>
</evidence>
<dbReference type="PANTHER" id="PTHR43317:SF1">
    <property type="entry name" value="THERMOSPERMINE SYNTHASE ACAULIS5"/>
    <property type="match status" value="1"/>
</dbReference>
<dbReference type="GO" id="GO:0016740">
    <property type="term" value="F:transferase activity"/>
    <property type="evidence" value="ECO:0007669"/>
    <property type="project" value="UniProtKB-UniRule"/>
</dbReference>
<gene>
    <name evidence="6" type="ORF">UW21_C0026G0003</name>
</gene>
<dbReference type="Pfam" id="PF01564">
    <property type="entry name" value="Spermine_synth"/>
    <property type="match status" value="1"/>
</dbReference>
<dbReference type="InterPro" id="IPR030374">
    <property type="entry name" value="PABS"/>
</dbReference>
<comment type="caution">
    <text evidence="6">The sequence shown here is derived from an EMBL/GenBank/DDBJ whole genome shotgun (WGS) entry which is preliminary data.</text>
</comment>
<dbReference type="GO" id="GO:0006596">
    <property type="term" value="P:polyamine biosynthetic process"/>
    <property type="evidence" value="ECO:0007669"/>
    <property type="project" value="UniProtKB-UniRule"/>
</dbReference>
<dbReference type="AlphaFoldDB" id="A0A0G1IKI2"/>
<dbReference type="NCBIfam" id="NF037959">
    <property type="entry name" value="MFS_SpdSyn"/>
    <property type="match status" value="1"/>
</dbReference>
<dbReference type="EMBL" id="LCHL01000026">
    <property type="protein sequence ID" value="KKT32342.1"/>
    <property type="molecule type" value="Genomic_DNA"/>
</dbReference>
<evidence type="ECO:0000256" key="3">
    <source>
        <dbReference type="ARBA" id="ARBA00023115"/>
    </source>
</evidence>
<evidence type="ECO:0000313" key="7">
    <source>
        <dbReference type="Proteomes" id="UP000034192"/>
    </source>
</evidence>
<feature type="domain" description="PABS" evidence="5">
    <location>
        <begin position="1"/>
        <end position="212"/>
    </location>
</feature>